<sequence length="174" mass="19246">MLVLSIIGFVQDQRTSTSRDLNQTRTLVCFVASILTTIYLLFIILSACIPSSAFYQKLTRTRRSTAACVNFACAAILIPLWGVTVHGNARRIAGVEDSYYCENSTCLNAGVLPSINHQHLTMTVIASITTALVASFVAMFADCAWKARRREKGLELAFSNEQTRSFTRSSRNKP</sequence>
<feature type="transmembrane region" description="Helical" evidence="1">
    <location>
        <begin position="30"/>
        <end position="55"/>
    </location>
</feature>
<evidence type="ECO:0000256" key="1">
    <source>
        <dbReference type="SAM" id="Phobius"/>
    </source>
</evidence>
<feature type="transmembrane region" description="Helical" evidence="1">
    <location>
        <begin position="120"/>
        <end position="141"/>
    </location>
</feature>
<protein>
    <submittedName>
        <fullName evidence="2">Uncharacterized protein</fullName>
    </submittedName>
</protein>
<proteinExistence type="predicted"/>
<comment type="caution">
    <text evidence="2">The sequence shown here is derived from an EMBL/GenBank/DDBJ whole genome shotgun (WGS) entry which is preliminary data.</text>
</comment>
<dbReference type="Proteomes" id="UP000467700">
    <property type="component" value="Unassembled WGS sequence"/>
</dbReference>
<dbReference type="EMBL" id="CACVBS010000044">
    <property type="protein sequence ID" value="CAA7264324.1"/>
    <property type="molecule type" value="Genomic_DNA"/>
</dbReference>
<evidence type="ECO:0000313" key="3">
    <source>
        <dbReference type="Proteomes" id="UP000467700"/>
    </source>
</evidence>
<keyword evidence="1" id="KW-0812">Transmembrane</keyword>
<gene>
    <name evidence="2" type="ORF">AAE3_LOCUS6514</name>
</gene>
<evidence type="ECO:0000313" key="2">
    <source>
        <dbReference type="EMBL" id="CAA7264324.1"/>
    </source>
</evidence>
<dbReference type="AlphaFoldDB" id="A0A8S0VVR1"/>
<accession>A0A8S0VVR1</accession>
<organism evidence="2 3">
    <name type="scientific">Cyclocybe aegerita</name>
    <name type="common">Black poplar mushroom</name>
    <name type="synonym">Agrocybe aegerita</name>
    <dbReference type="NCBI Taxonomy" id="1973307"/>
    <lineage>
        <taxon>Eukaryota</taxon>
        <taxon>Fungi</taxon>
        <taxon>Dikarya</taxon>
        <taxon>Basidiomycota</taxon>
        <taxon>Agaricomycotina</taxon>
        <taxon>Agaricomycetes</taxon>
        <taxon>Agaricomycetidae</taxon>
        <taxon>Agaricales</taxon>
        <taxon>Agaricineae</taxon>
        <taxon>Bolbitiaceae</taxon>
        <taxon>Cyclocybe</taxon>
    </lineage>
</organism>
<keyword evidence="1" id="KW-0472">Membrane</keyword>
<keyword evidence="1" id="KW-1133">Transmembrane helix</keyword>
<dbReference type="OrthoDB" id="10338955at2759"/>
<reference evidence="2 3" key="1">
    <citation type="submission" date="2020-01" db="EMBL/GenBank/DDBJ databases">
        <authorList>
            <person name="Gupta K D."/>
        </authorList>
    </citation>
    <scope>NUCLEOTIDE SEQUENCE [LARGE SCALE GENOMIC DNA]</scope>
</reference>
<feature type="transmembrane region" description="Helical" evidence="1">
    <location>
        <begin position="67"/>
        <end position="84"/>
    </location>
</feature>
<keyword evidence="3" id="KW-1185">Reference proteome</keyword>
<name>A0A8S0VVR1_CYCAE</name>